<gene>
    <name evidence="2" type="ORF">SBAD_LOCUS4356</name>
</gene>
<sequence length="287" mass="31328">MIGGSDDDRVRIRREWDKDVLFVRVETRDDASPSARGDHRRRGSLDREATRHPAPFPVTSSAESCFQLINSGRNAVDDSSKTNNFPPSSAAAKRSSPIHVHGRRRAGAAEPLFNVVDHSVRSSSPSSQVAAASDASLSRSWQQPRSAGHFFYNVPLDTVPGPQSKLPPKRPPKKQHPLPSKGIVPTSPARASRGVSHRPPQSAPQSSTTPAKQDFTAFLSTFATASTKTGEEGHSMSHASLRTFSPAALEVINQALCFFRHVITPTAKNLKCIYHIYRSRFVTVAFS</sequence>
<evidence type="ECO:0000313" key="2">
    <source>
        <dbReference type="EMBL" id="VDP04119.1"/>
    </source>
</evidence>
<dbReference type="AlphaFoldDB" id="A0A183IL60"/>
<organism evidence="4">
    <name type="scientific">Soboliphyme baturini</name>
    <dbReference type="NCBI Taxonomy" id="241478"/>
    <lineage>
        <taxon>Eukaryota</taxon>
        <taxon>Metazoa</taxon>
        <taxon>Ecdysozoa</taxon>
        <taxon>Nematoda</taxon>
        <taxon>Enoplea</taxon>
        <taxon>Dorylaimia</taxon>
        <taxon>Dioctophymatida</taxon>
        <taxon>Dioctophymatoidea</taxon>
        <taxon>Soboliphymatidae</taxon>
        <taxon>Soboliphyme</taxon>
    </lineage>
</organism>
<reference evidence="2 3" key="2">
    <citation type="submission" date="2018-11" db="EMBL/GenBank/DDBJ databases">
        <authorList>
            <consortium name="Pathogen Informatics"/>
        </authorList>
    </citation>
    <scope>NUCLEOTIDE SEQUENCE [LARGE SCALE GENOMIC DNA]</scope>
</reference>
<protein>
    <submittedName>
        <fullName evidence="2 4">Uncharacterized protein</fullName>
    </submittedName>
</protein>
<dbReference type="EMBL" id="UZAM01008272">
    <property type="protein sequence ID" value="VDP04119.1"/>
    <property type="molecule type" value="Genomic_DNA"/>
</dbReference>
<dbReference type="Proteomes" id="UP000270296">
    <property type="component" value="Unassembled WGS sequence"/>
</dbReference>
<reference evidence="4" key="1">
    <citation type="submission" date="2016-06" db="UniProtKB">
        <authorList>
            <consortium name="WormBaseParasite"/>
        </authorList>
    </citation>
    <scope>IDENTIFICATION</scope>
</reference>
<feature type="region of interest" description="Disordered" evidence="1">
    <location>
        <begin position="73"/>
        <end position="105"/>
    </location>
</feature>
<evidence type="ECO:0000313" key="3">
    <source>
        <dbReference type="Proteomes" id="UP000270296"/>
    </source>
</evidence>
<dbReference type="WBParaSite" id="SBAD_0000454601-mRNA-1">
    <property type="protein sequence ID" value="SBAD_0000454601-mRNA-1"/>
    <property type="gene ID" value="SBAD_0000454601"/>
</dbReference>
<feature type="compositionally biased region" description="Low complexity" evidence="1">
    <location>
        <begin position="199"/>
        <end position="211"/>
    </location>
</feature>
<evidence type="ECO:0000313" key="4">
    <source>
        <dbReference type="WBParaSite" id="SBAD_0000454601-mRNA-1"/>
    </source>
</evidence>
<evidence type="ECO:0000256" key="1">
    <source>
        <dbReference type="SAM" id="MobiDB-lite"/>
    </source>
</evidence>
<proteinExistence type="predicted"/>
<feature type="region of interest" description="Disordered" evidence="1">
    <location>
        <begin position="152"/>
        <end position="211"/>
    </location>
</feature>
<feature type="compositionally biased region" description="Low complexity" evidence="1">
    <location>
        <begin position="86"/>
        <end position="97"/>
    </location>
</feature>
<keyword evidence="3" id="KW-1185">Reference proteome</keyword>
<name>A0A183IL60_9BILA</name>
<feature type="region of interest" description="Disordered" evidence="1">
    <location>
        <begin position="27"/>
        <end position="61"/>
    </location>
</feature>
<accession>A0A183IL60</accession>
<feature type="compositionally biased region" description="Basic residues" evidence="1">
    <location>
        <begin position="167"/>
        <end position="176"/>
    </location>
</feature>